<dbReference type="EMBL" id="LRGB01020755">
    <property type="protein sequence ID" value="KZR97603.1"/>
    <property type="molecule type" value="Genomic_DNA"/>
</dbReference>
<feature type="non-terminal residue" evidence="2">
    <location>
        <position position="95"/>
    </location>
</feature>
<feature type="non-terminal residue" evidence="2">
    <location>
        <position position="1"/>
    </location>
</feature>
<name>A0A164FAS9_9CRUS</name>
<reference evidence="2 3" key="1">
    <citation type="submission" date="2016-03" db="EMBL/GenBank/DDBJ databases">
        <title>EvidentialGene: Evidence-directed Construction of Genes on Genomes.</title>
        <authorList>
            <person name="Gilbert D.G."/>
            <person name="Choi J.-H."/>
            <person name="Mockaitis K."/>
            <person name="Colbourne J."/>
            <person name="Pfrender M."/>
        </authorList>
    </citation>
    <scope>NUCLEOTIDE SEQUENCE [LARGE SCALE GENOMIC DNA]</scope>
    <source>
        <strain evidence="2 3">Xinb3</strain>
        <tissue evidence="2">Complete organism</tissue>
    </source>
</reference>
<feature type="region of interest" description="Disordered" evidence="1">
    <location>
        <begin position="42"/>
        <end position="95"/>
    </location>
</feature>
<dbReference type="AlphaFoldDB" id="A0A164FAS9"/>
<evidence type="ECO:0000256" key="1">
    <source>
        <dbReference type="SAM" id="MobiDB-lite"/>
    </source>
</evidence>
<protein>
    <submittedName>
        <fullName evidence="2">Uncharacterized protein</fullName>
    </submittedName>
</protein>
<gene>
    <name evidence="2" type="ORF">APZ42_007424</name>
</gene>
<evidence type="ECO:0000313" key="3">
    <source>
        <dbReference type="Proteomes" id="UP000076858"/>
    </source>
</evidence>
<comment type="caution">
    <text evidence="2">The sequence shown here is derived from an EMBL/GenBank/DDBJ whole genome shotgun (WGS) entry which is preliminary data.</text>
</comment>
<proteinExistence type="predicted"/>
<sequence length="95" mass="10430">KFKKLHGPIMNANDLVICKAGHAVVRSLTVLADATYLICMTSSSSDDETGSEEVPSPQSRQCKHTGIESEPNGHSIRIEPDRLPRKPMTGLKKSW</sequence>
<evidence type="ECO:0000313" key="2">
    <source>
        <dbReference type="EMBL" id="KZR97603.1"/>
    </source>
</evidence>
<keyword evidence="3" id="KW-1185">Reference proteome</keyword>
<dbReference type="Proteomes" id="UP000076858">
    <property type="component" value="Unassembled WGS sequence"/>
</dbReference>
<accession>A0A164FAS9</accession>
<organism evidence="2 3">
    <name type="scientific">Daphnia magna</name>
    <dbReference type="NCBI Taxonomy" id="35525"/>
    <lineage>
        <taxon>Eukaryota</taxon>
        <taxon>Metazoa</taxon>
        <taxon>Ecdysozoa</taxon>
        <taxon>Arthropoda</taxon>
        <taxon>Crustacea</taxon>
        <taxon>Branchiopoda</taxon>
        <taxon>Diplostraca</taxon>
        <taxon>Cladocera</taxon>
        <taxon>Anomopoda</taxon>
        <taxon>Daphniidae</taxon>
        <taxon>Daphnia</taxon>
    </lineage>
</organism>